<dbReference type="AlphaFoldDB" id="O28226"/>
<feature type="domain" description="Pyruvate:ferredoxin oxidoreductase core" evidence="4">
    <location>
        <begin position="254"/>
        <end position="346"/>
    </location>
</feature>
<dbReference type="eggNOG" id="arCOG01608">
    <property type="taxonomic scope" value="Archaea"/>
</dbReference>
<dbReference type="InterPro" id="IPR009014">
    <property type="entry name" value="Transketo_C/PFOR_II"/>
</dbReference>
<dbReference type="FunFam" id="3.40.50.970:FF:000012">
    <property type="entry name" value="Pyruvate:ferredoxin (Flavodoxin) oxidoreductase"/>
    <property type="match status" value="1"/>
</dbReference>
<dbReference type="InterPro" id="IPR033412">
    <property type="entry name" value="PFOR_II"/>
</dbReference>
<evidence type="ECO:0000259" key="3">
    <source>
        <dbReference type="Pfam" id="PF01855"/>
    </source>
</evidence>
<dbReference type="CDD" id="cd07034">
    <property type="entry name" value="TPP_PYR_PFOR_IOR-alpha_like"/>
    <property type="match status" value="1"/>
</dbReference>
<evidence type="ECO:0000313" key="5">
    <source>
        <dbReference type="EMBL" id="AAB89196.1"/>
    </source>
</evidence>
<dbReference type="HOGENOM" id="CLU_002569_5_0_2"/>
<dbReference type="Gene3D" id="3.40.50.920">
    <property type="match status" value="1"/>
</dbReference>
<gene>
    <name evidence="5" type="ordered locus">AF_2053</name>
</gene>
<dbReference type="InterPro" id="IPR002880">
    <property type="entry name" value="Pyrv_Fd/Flavodoxin_OxRdtase_N"/>
</dbReference>
<evidence type="ECO:0000256" key="1">
    <source>
        <dbReference type="ARBA" id="ARBA00011595"/>
    </source>
</evidence>
<evidence type="ECO:0000259" key="4">
    <source>
        <dbReference type="Pfam" id="PF17147"/>
    </source>
</evidence>
<name>O28226_ARCFU</name>
<dbReference type="GO" id="GO:0044272">
    <property type="term" value="P:sulfur compound biosynthetic process"/>
    <property type="evidence" value="ECO:0007669"/>
    <property type="project" value="UniProtKB-ARBA"/>
</dbReference>
<dbReference type="Pfam" id="PF01855">
    <property type="entry name" value="POR_N"/>
    <property type="match status" value="1"/>
</dbReference>
<dbReference type="Proteomes" id="UP000002199">
    <property type="component" value="Chromosome"/>
</dbReference>
<protein>
    <submittedName>
        <fullName evidence="5">2-ketoisovalerate ferredoxin oxidoreductase, subunit alpha (VorA)</fullName>
    </submittedName>
</protein>
<dbReference type="SUPFAM" id="SSF52518">
    <property type="entry name" value="Thiamin diphosphate-binding fold (THDP-binding)"/>
    <property type="match status" value="1"/>
</dbReference>
<dbReference type="GO" id="GO:0006082">
    <property type="term" value="P:organic acid metabolic process"/>
    <property type="evidence" value="ECO:0007669"/>
    <property type="project" value="UniProtKB-ARBA"/>
</dbReference>
<dbReference type="InterPro" id="IPR029061">
    <property type="entry name" value="THDP-binding"/>
</dbReference>
<dbReference type="GO" id="GO:0006979">
    <property type="term" value="P:response to oxidative stress"/>
    <property type="evidence" value="ECO:0007669"/>
    <property type="project" value="TreeGrafter"/>
</dbReference>
<reference evidence="5 6" key="1">
    <citation type="journal article" date="1997" name="Nature">
        <title>The complete genome sequence of the hyperthermophilic, sulphate-reducing archaeon Archaeoglobus fulgidus.</title>
        <authorList>
            <person name="Klenk H.P."/>
            <person name="Clayton R.A."/>
            <person name="Tomb J."/>
            <person name="White O."/>
            <person name="Nelson K.E."/>
            <person name="Ketchum K.A."/>
            <person name="Dodson R.J."/>
            <person name="Gwinn M."/>
            <person name="Hickey E.K."/>
            <person name="Peterson J.D."/>
            <person name="Richardson D.L."/>
            <person name="Kerlavage A.R."/>
            <person name="Graham D.E."/>
            <person name="Kyrpides N.C."/>
            <person name="Fleischmann R.D."/>
            <person name="Quackenbush J."/>
            <person name="Lee N.H."/>
            <person name="Sutton G.G."/>
            <person name="Gill S."/>
            <person name="Kirkness E.F."/>
            <person name="Dougherty B.A."/>
            <person name="McKenney K."/>
            <person name="Adams M.D."/>
            <person name="Loftus B."/>
            <person name="Peterson S."/>
            <person name="Reich C.I."/>
            <person name="McNeil L.K."/>
            <person name="Badger J.H."/>
            <person name="Glodek A."/>
            <person name="Zhou L."/>
            <person name="Overbeek R."/>
            <person name="Gocayne J.D."/>
            <person name="Weidman J.F."/>
            <person name="McDonald L."/>
            <person name="Utterback T."/>
            <person name="Cotton M.D."/>
            <person name="Spriggs T."/>
            <person name="Artiach P."/>
            <person name="Kaine B.P."/>
            <person name="Sykes S.M."/>
            <person name="Sadow P.W."/>
            <person name="D'Andrea K.P."/>
            <person name="Bowman C."/>
            <person name="Fujii C."/>
            <person name="Garland S.A."/>
            <person name="Mason T.M."/>
            <person name="Olsen G.J."/>
            <person name="Fraser C.M."/>
            <person name="Smith H.O."/>
            <person name="Woese C.R."/>
            <person name="Venter J.C."/>
        </authorList>
    </citation>
    <scope>NUCLEOTIDE SEQUENCE [LARGE SCALE GENOMIC DNA]</scope>
    <source>
        <strain evidence="6">ATCC 49558 / DSM 4304 / JCM 9628 / NBRC 100126 / VC-16</strain>
    </source>
</reference>
<dbReference type="Pfam" id="PF17147">
    <property type="entry name" value="PFOR_II"/>
    <property type="match status" value="1"/>
</dbReference>
<dbReference type="PANTHER" id="PTHR32154">
    <property type="entry name" value="PYRUVATE-FLAVODOXIN OXIDOREDUCTASE-RELATED"/>
    <property type="match status" value="1"/>
</dbReference>
<comment type="subunit">
    <text evidence="1">Heterotetramer of one alpha, one beta, one delta and one gamma chain.</text>
</comment>
<evidence type="ECO:0000256" key="2">
    <source>
        <dbReference type="ARBA" id="ARBA00023002"/>
    </source>
</evidence>
<dbReference type="InterPro" id="IPR050722">
    <property type="entry name" value="Pyruvate:ferred/Flavod_OxRd"/>
</dbReference>
<dbReference type="Gene3D" id="3.40.50.970">
    <property type="match status" value="1"/>
</dbReference>
<accession>O28226</accession>
<dbReference type="KEGG" id="afu:AF_2053"/>
<proteinExistence type="predicted"/>
<dbReference type="GO" id="GO:0016491">
    <property type="term" value="F:oxidoreductase activity"/>
    <property type="evidence" value="ECO:0007669"/>
    <property type="project" value="UniProtKB-KW"/>
</dbReference>
<dbReference type="SUPFAM" id="SSF52922">
    <property type="entry name" value="TK C-terminal domain-like"/>
    <property type="match status" value="1"/>
</dbReference>
<sequence length="366" mass="39673">MQAEGDCNGAGGMKKLLTSNEAIAEAVKLAKPDVIAAYPITPQSPIVEKLSEMVDSGELDSRFVRVESEHSAMGVVIGAATAGARVFTATSSHGLAYMYEMCWWAAGSRLPIVMALAARSIGAPWNIHGDHLDLMAMRDLGWIISVAENAQEAFDMTLNAFMLSEEVNIPVAVAIDGFTMSHTAEVVEVREVEIPPRKQAYRILPGMDVALNAVTFGEARMTARYDLAKDLENSAELIEKEYGGLVERYRLEDADYAVVVTGGLSGDVKDAVDMLREEGVKMGVLRLKFIRPFPKKAVKSLPSQVLVVDRANTDLRGTLSVEVAACGVENVNVVAGIGGRYPTVEELYSCLKRFADGKLSDVEWLI</sequence>
<dbReference type="PANTHER" id="PTHR32154:SF0">
    <property type="entry name" value="PYRUVATE-FLAVODOXIN OXIDOREDUCTASE-RELATED"/>
    <property type="match status" value="1"/>
</dbReference>
<dbReference type="PaxDb" id="224325-AF_2053"/>
<evidence type="ECO:0000313" key="6">
    <source>
        <dbReference type="Proteomes" id="UP000002199"/>
    </source>
</evidence>
<keyword evidence="6" id="KW-1185">Reference proteome</keyword>
<feature type="domain" description="Pyruvate flavodoxin/ferredoxin oxidoreductase pyrimidine binding" evidence="3">
    <location>
        <begin position="25"/>
        <end position="240"/>
    </location>
</feature>
<dbReference type="STRING" id="224325.AF_2053"/>
<organism evidence="5 6">
    <name type="scientific">Archaeoglobus fulgidus (strain ATCC 49558 / DSM 4304 / JCM 9628 / NBRC 100126 / VC-16)</name>
    <dbReference type="NCBI Taxonomy" id="224325"/>
    <lineage>
        <taxon>Archaea</taxon>
        <taxon>Methanobacteriati</taxon>
        <taxon>Methanobacteriota</taxon>
        <taxon>Archaeoglobi</taxon>
        <taxon>Archaeoglobales</taxon>
        <taxon>Archaeoglobaceae</taxon>
        <taxon>Archaeoglobus</taxon>
    </lineage>
</organism>
<dbReference type="PhylomeDB" id="O28226"/>
<dbReference type="EMBL" id="AE000782">
    <property type="protein sequence ID" value="AAB89196.1"/>
    <property type="molecule type" value="Genomic_DNA"/>
</dbReference>
<dbReference type="EnsemblBacteria" id="AAB89196">
    <property type="protein sequence ID" value="AAB89196"/>
    <property type="gene ID" value="AF_2053"/>
</dbReference>
<keyword evidence="2" id="KW-0560">Oxidoreductase</keyword>
<dbReference type="PIR" id="D69506">
    <property type="entry name" value="D69506"/>
</dbReference>